<feature type="region of interest" description="Disordered" evidence="1">
    <location>
        <begin position="78"/>
        <end position="101"/>
    </location>
</feature>
<keyword evidence="3" id="KW-1185">Reference proteome</keyword>
<gene>
    <name evidence="2" type="ORF">NP064_02855</name>
</gene>
<evidence type="ECO:0000313" key="3">
    <source>
        <dbReference type="Proteomes" id="UP001316189"/>
    </source>
</evidence>
<protein>
    <submittedName>
        <fullName evidence="2">Uncharacterized protein</fullName>
    </submittedName>
</protein>
<sequence>MTTTHRPPPRADSRVGALGGPTGPTPTGELRSQPSALPRREGPPRVRLRVRIPVDVLEATITGLTELDEHQPAVLTPQAVAAAPPPSDDHLARLRERPAEH</sequence>
<feature type="region of interest" description="Disordered" evidence="1">
    <location>
        <begin position="1"/>
        <end position="44"/>
    </location>
</feature>
<dbReference type="Proteomes" id="UP001316189">
    <property type="component" value="Chromosome"/>
</dbReference>
<feature type="compositionally biased region" description="Basic and acidic residues" evidence="1">
    <location>
        <begin position="87"/>
        <end position="101"/>
    </location>
</feature>
<reference evidence="2 3" key="1">
    <citation type="submission" date="2022-07" db="EMBL/GenBank/DDBJ databases">
        <title>Novel species in genus cellulomonas.</title>
        <authorList>
            <person name="Ye L."/>
        </authorList>
    </citation>
    <scope>NUCLEOTIDE SEQUENCE [LARGE SCALE GENOMIC DNA]</scope>
    <source>
        <strain evidence="3">zg-Y338</strain>
    </source>
</reference>
<name>A0ABY5KZC6_9CELL</name>
<organism evidence="2 3">
    <name type="scientific">Cellulomonas chengniuliangii</name>
    <dbReference type="NCBI Taxonomy" id="2968084"/>
    <lineage>
        <taxon>Bacteria</taxon>
        <taxon>Bacillati</taxon>
        <taxon>Actinomycetota</taxon>
        <taxon>Actinomycetes</taxon>
        <taxon>Micrococcales</taxon>
        <taxon>Cellulomonadaceae</taxon>
        <taxon>Cellulomonas</taxon>
    </lineage>
</organism>
<evidence type="ECO:0000256" key="1">
    <source>
        <dbReference type="SAM" id="MobiDB-lite"/>
    </source>
</evidence>
<dbReference type="RefSeq" id="WP_227568013.1">
    <property type="nucleotide sequence ID" value="NZ_CP101988.1"/>
</dbReference>
<accession>A0ABY5KZC6</accession>
<proteinExistence type="predicted"/>
<evidence type="ECO:0000313" key="2">
    <source>
        <dbReference type="EMBL" id="UUI75867.1"/>
    </source>
</evidence>
<dbReference type="EMBL" id="CP101988">
    <property type="protein sequence ID" value="UUI75867.1"/>
    <property type="molecule type" value="Genomic_DNA"/>
</dbReference>